<evidence type="ECO:0000256" key="3">
    <source>
        <dbReference type="ARBA" id="ARBA00022475"/>
    </source>
</evidence>
<evidence type="ECO:0000256" key="6">
    <source>
        <dbReference type="ARBA" id="ARBA00023136"/>
    </source>
</evidence>
<evidence type="ECO:0000256" key="7">
    <source>
        <dbReference type="SAM" id="Phobius"/>
    </source>
</evidence>
<feature type="transmembrane region" description="Helical" evidence="7">
    <location>
        <begin position="299"/>
        <end position="318"/>
    </location>
</feature>
<protein>
    <submittedName>
        <fullName evidence="9">MFS transporter</fullName>
    </submittedName>
</protein>
<feature type="transmembrane region" description="Helical" evidence="7">
    <location>
        <begin position="402"/>
        <end position="419"/>
    </location>
</feature>
<evidence type="ECO:0000256" key="4">
    <source>
        <dbReference type="ARBA" id="ARBA00022692"/>
    </source>
</evidence>
<evidence type="ECO:0000256" key="1">
    <source>
        <dbReference type="ARBA" id="ARBA00004651"/>
    </source>
</evidence>
<dbReference type="Gene3D" id="1.20.1720.10">
    <property type="entry name" value="Multidrug resistance protein D"/>
    <property type="match status" value="1"/>
</dbReference>
<dbReference type="InterPro" id="IPR036259">
    <property type="entry name" value="MFS_trans_sf"/>
</dbReference>
<feature type="transmembrane region" description="Helical" evidence="7">
    <location>
        <begin position="135"/>
        <end position="155"/>
    </location>
</feature>
<feature type="transmembrane region" description="Helical" evidence="7">
    <location>
        <begin position="199"/>
        <end position="220"/>
    </location>
</feature>
<name>A0ABW0PVP9_9HYPH</name>
<accession>A0ABW0PVP9</accession>
<comment type="caution">
    <text evidence="9">The sequence shown here is derived from an EMBL/GenBank/DDBJ whole genome shotgun (WGS) entry which is preliminary data.</text>
</comment>
<dbReference type="Pfam" id="PF07690">
    <property type="entry name" value="MFS_1"/>
    <property type="match status" value="1"/>
</dbReference>
<feature type="domain" description="Major facilitator superfamily (MFS) profile" evidence="8">
    <location>
        <begin position="11"/>
        <end position="496"/>
    </location>
</feature>
<keyword evidence="3" id="KW-1003">Cell membrane</keyword>
<feature type="transmembrane region" description="Helical" evidence="7">
    <location>
        <begin position="161"/>
        <end position="187"/>
    </location>
</feature>
<dbReference type="PANTHER" id="PTHR42718">
    <property type="entry name" value="MAJOR FACILITATOR SUPERFAMILY MULTIDRUG TRANSPORTER MFSC"/>
    <property type="match status" value="1"/>
</dbReference>
<reference evidence="10" key="1">
    <citation type="journal article" date="2019" name="Int. J. Syst. Evol. Microbiol.">
        <title>The Global Catalogue of Microorganisms (GCM) 10K type strain sequencing project: providing services to taxonomists for standard genome sequencing and annotation.</title>
        <authorList>
            <consortium name="The Broad Institute Genomics Platform"/>
            <consortium name="The Broad Institute Genome Sequencing Center for Infectious Disease"/>
            <person name="Wu L."/>
            <person name="Ma J."/>
        </authorList>
    </citation>
    <scope>NUCLEOTIDE SEQUENCE [LARGE SCALE GENOMIC DNA]</scope>
    <source>
        <strain evidence="10">KACC 12633</strain>
    </source>
</reference>
<feature type="transmembrane region" description="Helical" evidence="7">
    <location>
        <begin position="355"/>
        <end position="381"/>
    </location>
</feature>
<keyword evidence="5 7" id="KW-1133">Transmembrane helix</keyword>
<feature type="transmembrane region" description="Helical" evidence="7">
    <location>
        <begin position="226"/>
        <end position="244"/>
    </location>
</feature>
<feature type="transmembrane region" description="Helical" evidence="7">
    <location>
        <begin position="330"/>
        <end position="349"/>
    </location>
</feature>
<organism evidence="9 10">
    <name type="scientific">Kaistia terrae</name>
    <dbReference type="NCBI Taxonomy" id="537017"/>
    <lineage>
        <taxon>Bacteria</taxon>
        <taxon>Pseudomonadati</taxon>
        <taxon>Pseudomonadota</taxon>
        <taxon>Alphaproteobacteria</taxon>
        <taxon>Hyphomicrobiales</taxon>
        <taxon>Kaistiaceae</taxon>
        <taxon>Kaistia</taxon>
    </lineage>
</organism>
<keyword evidence="10" id="KW-1185">Reference proteome</keyword>
<dbReference type="PANTHER" id="PTHR42718:SF47">
    <property type="entry name" value="METHYL VIOLOGEN RESISTANCE PROTEIN SMVA"/>
    <property type="match status" value="1"/>
</dbReference>
<dbReference type="Gene3D" id="1.20.1250.20">
    <property type="entry name" value="MFS general substrate transporter like domains"/>
    <property type="match status" value="1"/>
</dbReference>
<dbReference type="EMBL" id="JBHSML010000003">
    <property type="protein sequence ID" value="MFC5516615.1"/>
    <property type="molecule type" value="Genomic_DNA"/>
</dbReference>
<evidence type="ECO:0000313" key="10">
    <source>
        <dbReference type="Proteomes" id="UP001596150"/>
    </source>
</evidence>
<keyword evidence="2" id="KW-0813">Transport</keyword>
<dbReference type="RefSeq" id="WP_266344142.1">
    <property type="nucleotide sequence ID" value="NZ_JAPKNH010000004.1"/>
</dbReference>
<evidence type="ECO:0000256" key="5">
    <source>
        <dbReference type="ARBA" id="ARBA00022989"/>
    </source>
</evidence>
<dbReference type="CDD" id="cd17321">
    <property type="entry name" value="MFS_MMR_MDR_like"/>
    <property type="match status" value="1"/>
</dbReference>
<feature type="transmembrane region" description="Helical" evidence="7">
    <location>
        <begin position="473"/>
        <end position="492"/>
    </location>
</feature>
<dbReference type="InterPro" id="IPR011701">
    <property type="entry name" value="MFS"/>
</dbReference>
<feature type="transmembrane region" description="Helical" evidence="7">
    <location>
        <begin position="48"/>
        <end position="65"/>
    </location>
</feature>
<feature type="transmembrane region" description="Helical" evidence="7">
    <location>
        <begin position="77"/>
        <end position="96"/>
    </location>
</feature>
<feature type="transmembrane region" description="Helical" evidence="7">
    <location>
        <begin position="265"/>
        <end position="287"/>
    </location>
</feature>
<proteinExistence type="predicted"/>
<dbReference type="InterPro" id="IPR020846">
    <property type="entry name" value="MFS_dom"/>
</dbReference>
<keyword evidence="4 7" id="KW-0812">Transmembrane</keyword>
<evidence type="ECO:0000259" key="8">
    <source>
        <dbReference type="PROSITE" id="PS50850"/>
    </source>
</evidence>
<comment type="subcellular location">
    <subcellularLocation>
        <location evidence="1">Cell membrane</location>
        <topology evidence="1">Multi-pass membrane protein</topology>
    </subcellularLocation>
</comment>
<gene>
    <name evidence="9" type="ORF">ACFPP9_12600</name>
</gene>
<dbReference type="PROSITE" id="PS50850">
    <property type="entry name" value="MFS"/>
    <property type="match status" value="1"/>
</dbReference>
<dbReference type="SUPFAM" id="SSF103473">
    <property type="entry name" value="MFS general substrate transporter"/>
    <property type="match status" value="1"/>
</dbReference>
<keyword evidence="6 7" id="KW-0472">Membrane</keyword>
<evidence type="ECO:0000256" key="2">
    <source>
        <dbReference type="ARBA" id="ARBA00022448"/>
    </source>
</evidence>
<sequence>MTVAPSNRWLVLTAVILAFLPVVVDMTILHIAVPSLTAALGASGTEILWIIDIYPLIMAGLLVPMGTLGDRVGHRRLMLTGLTIFGTASICAAFSTTAMMLILSRAFLALGSSMIMPSVLAIVRQTFEDPKERAVALGVWTTVGSAGAAIGPLVGGLLLEHFWWGSVFLINVPIMLVVLPIVFVLVPNRPVAAQGSWKIGHAMLLIAGLITTVYAIKTGFKAADLSVWNLAVLVAGLGLIAWFARLQVVSSEPLLDLSLFRKPAISVGMMIAFVVSGSFAGFELLLAQELQYVYGRTPLQAGLFMMPLVIASAIAGPIAGKLAGRFSLRWLGTIGLGAAALSLFGISQSDIGGDVVIIGSLLAVLGFALGVGLLASSAAIMGAAPVEKAGAAGSLEATGYELGAGLGITFFGVLLSSIYRTNFTGAAGPGIDLEAASASIGEAMVIARRIGGTEGEAIAEAARVAFASAHGSVLMVTATLIAMLAIVVFVALRREGAPLETGVVATEP</sequence>
<dbReference type="Proteomes" id="UP001596150">
    <property type="component" value="Unassembled WGS sequence"/>
</dbReference>
<evidence type="ECO:0000313" key="9">
    <source>
        <dbReference type="EMBL" id="MFC5516615.1"/>
    </source>
</evidence>